<dbReference type="Pfam" id="PF01094">
    <property type="entry name" value="ANF_receptor"/>
    <property type="match status" value="1"/>
</dbReference>
<evidence type="ECO:0000256" key="1">
    <source>
        <dbReference type="ARBA" id="ARBA00004141"/>
    </source>
</evidence>
<reference evidence="8 9" key="1">
    <citation type="submission" date="2024-04" db="EMBL/GenBank/DDBJ databases">
        <authorList>
            <consortium name="Genoscope - CEA"/>
            <person name="William W."/>
        </authorList>
    </citation>
    <scope>NUCLEOTIDE SEQUENCE [LARGE SCALE GENOMIC DNA]</scope>
</reference>
<feature type="domain" description="Receptor ligand binding region" evidence="7">
    <location>
        <begin position="3"/>
        <end position="178"/>
    </location>
</feature>
<dbReference type="InterPro" id="IPR028082">
    <property type="entry name" value="Peripla_BP_I"/>
</dbReference>
<evidence type="ECO:0000256" key="2">
    <source>
        <dbReference type="ARBA" id="ARBA00022692"/>
    </source>
</evidence>
<feature type="non-terminal residue" evidence="8">
    <location>
        <position position="1"/>
    </location>
</feature>
<keyword evidence="2" id="KW-0812">Transmembrane</keyword>
<dbReference type="GO" id="GO:0004930">
    <property type="term" value="F:G protein-coupled receptor activity"/>
    <property type="evidence" value="ECO:0007669"/>
    <property type="project" value="InterPro"/>
</dbReference>
<organism evidence="8 9">
    <name type="scientific">Lymnaea stagnalis</name>
    <name type="common">Great pond snail</name>
    <name type="synonym">Helix stagnalis</name>
    <dbReference type="NCBI Taxonomy" id="6523"/>
    <lineage>
        <taxon>Eukaryota</taxon>
        <taxon>Metazoa</taxon>
        <taxon>Spiralia</taxon>
        <taxon>Lophotrochozoa</taxon>
        <taxon>Mollusca</taxon>
        <taxon>Gastropoda</taxon>
        <taxon>Heterobranchia</taxon>
        <taxon>Euthyneura</taxon>
        <taxon>Panpulmonata</taxon>
        <taxon>Hygrophila</taxon>
        <taxon>Lymnaeoidea</taxon>
        <taxon>Lymnaeidae</taxon>
        <taxon>Lymnaea</taxon>
    </lineage>
</organism>
<protein>
    <recommendedName>
        <fullName evidence="7">Receptor ligand binding region domain-containing protein</fullName>
    </recommendedName>
</protein>
<evidence type="ECO:0000256" key="6">
    <source>
        <dbReference type="ARBA" id="ARBA00023180"/>
    </source>
</evidence>
<name>A0AAV2I874_LYMST</name>
<comment type="caution">
    <text evidence="8">The sequence shown here is derived from an EMBL/GenBank/DDBJ whole genome shotgun (WGS) entry which is preliminary data.</text>
</comment>
<keyword evidence="4" id="KW-0472">Membrane</keyword>
<sequence length="232" mass="26387">KLVGVVACLSSDCTISTALFFKALNLPVISYSSSSADLDDRIQFPYFLRTVPSDVFQAKVMLNIIKAMKWQYVGLMYVKNNYGSKAMKAFKTLAAAEDSGVCVAEEIEIGDKMSDYDDAEFFKAWSQLVTQQVKVVVFFGIDVRYRSFLKYLEVDQRYGKFIFIGSEDWGNNDYILQEGPRSARGSITLKVEDIALESDAAFRSYLASRSPSVNDTNIWFPEFWQHIFDCNF</sequence>
<keyword evidence="5" id="KW-0675">Receptor</keyword>
<dbReference type="InterPro" id="IPR050726">
    <property type="entry name" value="mGluR"/>
</dbReference>
<gene>
    <name evidence="8" type="ORF">GSLYS_00016290001</name>
</gene>
<keyword evidence="6" id="KW-0325">Glycoprotein</keyword>
<evidence type="ECO:0000313" key="8">
    <source>
        <dbReference type="EMBL" id="CAL1542756.1"/>
    </source>
</evidence>
<dbReference type="PANTHER" id="PTHR24060">
    <property type="entry name" value="METABOTROPIC GLUTAMATE RECEPTOR"/>
    <property type="match status" value="1"/>
</dbReference>
<proteinExistence type="predicted"/>
<evidence type="ECO:0000256" key="4">
    <source>
        <dbReference type="ARBA" id="ARBA00023136"/>
    </source>
</evidence>
<accession>A0AAV2I874</accession>
<dbReference type="EMBL" id="CAXITT010000505">
    <property type="protein sequence ID" value="CAL1542756.1"/>
    <property type="molecule type" value="Genomic_DNA"/>
</dbReference>
<dbReference type="InterPro" id="IPR001828">
    <property type="entry name" value="ANF_lig-bd_rcpt"/>
</dbReference>
<dbReference type="InterPro" id="IPR000337">
    <property type="entry name" value="GPCR_3"/>
</dbReference>
<evidence type="ECO:0000259" key="7">
    <source>
        <dbReference type="Pfam" id="PF01094"/>
    </source>
</evidence>
<evidence type="ECO:0000256" key="5">
    <source>
        <dbReference type="ARBA" id="ARBA00023170"/>
    </source>
</evidence>
<dbReference type="Gene3D" id="3.40.50.2300">
    <property type="match status" value="2"/>
</dbReference>
<evidence type="ECO:0000313" key="9">
    <source>
        <dbReference type="Proteomes" id="UP001497497"/>
    </source>
</evidence>
<dbReference type="AlphaFoldDB" id="A0AAV2I874"/>
<dbReference type="GO" id="GO:0016020">
    <property type="term" value="C:membrane"/>
    <property type="evidence" value="ECO:0007669"/>
    <property type="project" value="UniProtKB-SubCell"/>
</dbReference>
<keyword evidence="9" id="KW-1185">Reference proteome</keyword>
<feature type="non-terminal residue" evidence="8">
    <location>
        <position position="232"/>
    </location>
</feature>
<comment type="subcellular location">
    <subcellularLocation>
        <location evidence="1">Membrane</location>
        <topology evidence="1">Multi-pass membrane protein</topology>
    </subcellularLocation>
</comment>
<dbReference type="SUPFAM" id="SSF53822">
    <property type="entry name" value="Periplasmic binding protein-like I"/>
    <property type="match status" value="1"/>
</dbReference>
<keyword evidence="3" id="KW-1133">Transmembrane helix</keyword>
<evidence type="ECO:0000256" key="3">
    <source>
        <dbReference type="ARBA" id="ARBA00022989"/>
    </source>
</evidence>
<dbReference type="Proteomes" id="UP001497497">
    <property type="component" value="Unassembled WGS sequence"/>
</dbReference>
<dbReference type="PRINTS" id="PR00248">
    <property type="entry name" value="GPCRMGR"/>
</dbReference>